<dbReference type="Proteomes" id="UP001192346">
    <property type="component" value="Unassembled WGS sequence"/>
</dbReference>
<dbReference type="HAMAP" id="MF_00083">
    <property type="entry name" value="Pept_tRNA_hydro_bact"/>
    <property type="match status" value="1"/>
</dbReference>
<feature type="active site" description="Proton acceptor" evidence="7">
    <location>
        <position position="19"/>
    </location>
</feature>
<feature type="site" description="Discriminates between blocked and unblocked aminoacyl-tRNA" evidence="7">
    <location>
        <position position="9"/>
    </location>
</feature>
<comment type="function">
    <text evidence="7">Catalyzes the release of premature peptidyl moieties from peptidyl-tRNA molecules trapped in stalled 50S ribosomal subunits, and thus maintains levels of free tRNAs and 50S ribosomes.</text>
</comment>
<dbReference type="PANTHER" id="PTHR17224:SF1">
    <property type="entry name" value="PEPTIDYL-TRNA HYDROLASE"/>
    <property type="match status" value="1"/>
</dbReference>
<gene>
    <name evidence="7" type="primary">pth</name>
    <name evidence="8" type="ORF">FEF22_001080</name>
</gene>
<dbReference type="NCBIfam" id="TIGR00447">
    <property type="entry name" value="pth"/>
    <property type="match status" value="1"/>
</dbReference>
<evidence type="ECO:0000256" key="5">
    <source>
        <dbReference type="ARBA" id="ARBA00038063"/>
    </source>
</evidence>
<accession>A0ABS5BIG9</accession>
<evidence type="ECO:0000313" key="8">
    <source>
        <dbReference type="EMBL" id="MBP3059376.1"/>
    </source>
</evidence>
<keyword evidence="7" id="KW-0963">Cytoplasm</keyword>
<name>A0ABS5BIG9_9MOLU</name>
<dbReference type="InterPro" id="IPR001328">
    <property type="entry name" value="Pept_tRNA_hydro"/>
</dbReference>
<dbReference type="EC" id="3.1.1.29" evidence="1 7"/>
<evidence type="ECO:0000256" key="4">
    <source>
        <dbReference type="ARBA" id="ARBA00022884"/>
    </source>
</evidence>
<dbReference type="InterPro" id="IPR018171">
    <property type="entry name" value="Pept_tRNA_hydro_CS"/>
</dbReference>
<keyword evidence="3 7" id="KW-0378">Hydrolase</keyword>
<comment type="caution">
    <text evidence="8">The sequence shown here is derived from an EMBL/GenBank/DDBJ whole genome shotgun (WGS) entry which is preliminary data.</text>
</comment>
<dbReference type="EMBL" id="VBRA02000009">
    <property type="protein sequence ID" value="MBP3059376.1"/>
    <property type="molecule type" value="Genomic_DNA"/>
</dbReference>
<feature type="binding site" evidence="7">
    <location>
        <position position="14"/>
    </location>
    <ligand>
        <name>tRNA</name>
        <dbReference type="ChEBI" id="CHEBI:17843"/>
    </ligand>
</feature>
<dbReference type="PANTHER" id="PTHR17224">
    <property type="entry name" value="PEPTIDYL-TRNA HYDROLASE"/>
    <property type="match status" value="1"/>
</dbReference>
<comment type="similarity">
    <text evidence="5 7">Belongs to the PTH family.</text>
</comment>
<feature type="binding site" evidence="7">
    <location>
        <position position="114"/>
    </location>
    <ligand>
        <name>tRNA</name>
        <dbReference type="ChEBI" id="CHEBI:17843"/>
    </ligand>
</feature>
<keyword evidence="4 7" id="KW-0694">RNA-binding</keyword>
<evidence type="ECO:0000256" key="1">
    <source>
        <dbReference type="ARBA" id="ARBA00013260"/>
    </source>
</evidence>
<dbReference type="SUPFAM" id="SSF53178">
    <property type="entry name" value="Peptidyl-tRNA hydrolase-like"/>
    <property type="match status" value="1"/>
</dbReference>
<sequence>MKMICGLGNPGVEFESTPHNIGFMLVNYFLEKFQENICFFKKKFSSLIYCIQIQEKKFLLVKPESYMNLSGNSIYKVMQNYKIKTKDILIISDDIYLNPGSFKFKKKGGHGGHNGIKNIIDNLKTNEFKRLKIGVGYDCSVSIEKYVLKNLDNNVKNKILINFPLFYDFLINFVQGISFEKIINLVLNKNKIK</sequence>
<evidence type="ECO:0000256" key="3">
    <source>
        <dbReference type="ARBA" id="ARBA00022801"/>
    </source>
</evidence>
<feature type="binding site" evidence="7">
    <location>
        <position position="68"/>
    </location>
    <ligand>
        <name>tRNA</name>
        <dbReference type="ChEBI" id="CHEBI:17843"/>
    </ligand>
</feature>
<comment type="subcellular location">
    <subcellularLocation>
        <location evidence="7">Cytoplasm</location>
    </subcellularLocation>
</comment>
<evidence type="ECO:0000256" key="6">
    <source>
        <dbReference type="ARBA" id="ARBA00050038"/>
    </source>
</evidence>
<feature type="binding site" evidence="7">
    <location>
        <position position="66"/>
    </location>
    <ligand>
        <name>tRNA</name>
        <dbReference type="ChEBI" id="CHEBI:17843"/>
    </ligand>
</feature>
<dbReference type="InterPro" id="IPR036416">
    <property type="entry name" value="Pept_tRNA_hydro_sf"/>
</dbReference>
<evidence type="ECO:0000313" key="9">
    <source>
        <dbReference type="Proteomes" id="UP001192346"/>
    </source>
</evidence>
<keyword evidence="9" id="KW-1185">Reference proteome</keyword>
<keyword evidence="2 7" id="KW-0820">tRNA-binding</keyword>
<dbReference type="PROSITE" id="PS01196">
    <property type="entry name" value="PEPT_TRNA_HYDROL_2"/>
    <property type="match status" value="1"/>
</dbReference>
<protein>
    <recommendedName>
        <fullName evidence="6 7">Peptidyl-tRNA hydrolase</fullName>
        <shortName evidence="7">Pth</shortName>
        <ecNumber evidence="1 7">3.1.1.29</ecNumber>
    </recommendedName>
</protein>
<dbReference type="Pfam" id="PF01195">
    <property type="entry name" value="Pept_tRNA_hydro"/>
    <property type="match status" value="1"/>
</dbReference>
<dbReference type="GO" id="GO:0004045">
    <property type="term" value="F:peptidyl-tRNA hydrolase activity"/>
    <property type="evidence" value="ECO:0007669"/>
    <property type="project" value="UniProtKB-EC"/>
</dbReference>
<comment type="catalytic activity">
    <reaction evidence="7">
        <text>an N-acyl-L-alpha-aminoacyl-tRNA + H2O = an N-acyl-L-amino acid + a tRNA + H(+)</text>
        <dbReference type="Rhea" id="RHEA:54448"/>
        <dbReference type="Rhea" id="RHEA-COMP:10123"/>
        <dbReference type="Rhea" id="RHEA-COMP:13883"/>
        <dbReference type="ChEBI" id="CHEBI:15377"/>
        <dbReference type="ChEBI" id="CHEBI:15378"/>
        <dbReference type="ChEBI" id="CHEBI:59874"/>
        <dbReference type="ChEBI" id="CHEBI:78442"/>
        <dbReference type="ChEBI" id="CHEBI:138191"/>
        <dbReference type="EC" id="3.1.1.29"/>
    </reaction>
</comment>
<evidence type="ECO:0000256" key="7">
    <source>
        <dbReference type="HAMAP-Rule" id="MF_00083"/>
    </source>
</evidence>
<dbReference type="RefSeq" id="WP_138107945.1">
    <property type="nucleotide sequence ID" value="NZ_VBRA02000009.1"/>
</dbReference>
<reference evidence="8" key="1">
    <citation type="submission" date="2019-10" db="EMBL/GenBank/DDBJ databases">
        <title>Whole Genome Sequencing and Characterization of Texas Phoenix Palm Decline Phytoplasma Belongs to Lethal Yellowing (16SrIV) Group.</title>
        <authorList>
            <person name="Bao M."/>
        </authorList>
    </citation>
    <scope>NUCLEOTIDE SEQUENCE [LARGE SCALE GENOMIC DNA]</scope>
    <source>
        <strain evidence="8">ACPD</strain>
    </source>
</reference>
<organism evidence="8 9">
    <name type="scientific">Texas Phoenix palm phytoplasma</name>
    <dbReference type="NCBI Taxonomy" id="176709"/>
    <lineage>
        <taxon>Bacteria</taxon>
        <taxon>Bacillati</taxon>
        <taxon>Mycoplasmatota</taxon>
        <taxon>Mollicutes</taxon>
        <taxon>Acholeplasmatales</taxon>
        <taxon>Acholeplasmataceae</taxon>
        <taxon>Candidatus Phytoplasma</taxon>
        <taxon>16SrIV (Coconut lethal yellows group)</taxon>
    </lineage>
</organism>
<dbReference type="Gene3D" id="3.40.50.1470">
    <property type="entry name" value="Peptidyl-tRNA hydrolase"/>
    <property type="match status" value="1"/>
</dbReference>
<comment type="function">
    <text evidence="7">Hydrolyzes ribosome-free peptidyl-tRNAs (with 1 or more amino acids incorporated), which drop off the ribosome during protein synthesis, or as a result of ribosome stalling.</text>
</comment>
<comment type="subunit">
    <text evidence="7">Monomer.</text>
</comment>
<evidence type="ECO:0000256" key="2">
    <source>
        <dbReference type="ARBA" id="ARBA00022555"/>
    </source>
</evidence>
<proteinExistence type="inferred from homology"/>
<feature type="site" description="Stabilizes the basic form of H active site to accept a proton" evidence="7">
    <location>
        <position position="93"/>
    </location>
</feature>